<evidence type="ECO:0000313" key="4">
    <source>
        <dbReference type="EMBL" id="KAJ6241070.1"/>
    </source>
</evidence>
<organism evidence="4 5">
    <name type="scientific">Anaeramoeba flamelloides</name>
    <dbReference type="NCBI Taxonomy" id="1746091"/>
    <lineage>
        <taxon>Eukaryota</taxon>
        <taxon>Metamonada</taxon>
        <taxon>Anaeramoebidae</taxon>
        <taxon>Anaeramoeba</taxon>
    </lineage>
</organism>
<dbReference type="EMBL" id="JAOAOG010000197">
    <property type="protein sequence ID" value="KAJ6241070.1"/>
    <property type="molecule type" value="Genomic_DNA"/>
</dbReference>
<feature type="region of interest" description="Disordered" evidence="1">
    <location>
        <begin position="494"/>
        <end position="530"/>
    </location>
</feature>
<comment type="caution">
    <text evidence="4">The sequence shown here is derived from an EMBL/GenBank/DDBJ whole genome shotgun (WGS) entry which is preliminary data.</text>
</comment>
<dbReference type="Proteomes" id="UP001150062">
    <property type="component" value="Unassembled WGS sequence"/>
</dbReference>
<feature type="compositionally biased region" description="Polar residues" evidence="1">
    <location>
        <begin position="494"/>
        <end position="503"/>
    </location>
</feature>
<evidence type="ECO:0000256" key="2">
    <source>
        <dbReference type="SAM" id="Phobius"/>
    </source>
</evidence>
<feature type="signal peptide" evidence="3">
    <location>
        <begin position="1"/>
        <end position="20"/>
    </location>
</feature>
<keyword evidence="2" id="KW-1133">Transmembrane helix</keyword>
<keyword evidence="3" id="KW-0732">Signal</keyword>
<accession>A0ABQ8Y8V9</accession>
<keyword evidence="5" id="KW-1185">Reference proteome</keyword>
<dbReference type="InterPro" id="IPR011050">
    <property type="entry name" value="Pectin_lyase_fold/virulence"/>
</dbReference>
<feature type="transmembrane region" description="Helical" evidence="2">
    <location>
        <begin position="445"/>
        <end position="466"/>
    </location>
</feature>
<evidence type="ECO:0000256" key="1">
    <source>
        <dbReference type="SAM" id="MobiDB-lite"/>
    </source>
</evidence>
<proteinExistence type="predicted"/>
<keyword evidence="2" id="KW-0472">Membrane</keyword>
<name>A0ABQ8Y8V9_9EUKA</name>
<sequence>MKANSSKIYLVLIFISCVLCEVWVSNNGSDTNGDGSYNSPYKTLAHTFDVINENGAIHLKSGVFIESIETNKMVSLSGEGVNNTTIKGGITFNCASSSTFQNHYLTNLTFEGTSFFIRFTNGVTFQNVSWKGIKFQLNGNLNDSNALIRFEKMTTVKDFKITNCTFSTGSYSNPYGAVFAFYFDGGKIALDNVLIEGYDYQSNFTSQFLLFGNPTEVLLKNSKTLQGGNFYISDSTDVKVHKNVFTNSPLGINNCQNVELYQNIFNNSGDNLVYSSIVDKLEHSGGINLLGETLYSKLDTIQITNNTFSGNVGTSCILINRWRNPPTSSTFSNVKIAYNDFSQIQSTTNPFFIINNHFQQIIINADKNYWGTEDGPKICPIEDNSCSVSNTERKMTRGNIQVDTWFCTSQMENEVDNEKWCKMPKPSPTQNTDDDDSTQEISKNAIILLSITGSTIICFLIIVIIIKKRKKCSLGCLTPYQTIEEENKSDIISLSSQNENSFDSQEERNTSDSGVKTPNIGDEQQDNIKN</sequence>
<protein>
    <recommendedName>
        <fullName evidence="6">Right handed beta helix domain-containing protein</fullName>
    </recommendedName>
</protein>
<keyword evidence="2" id="KW-0812">Transmembrane</keyword>
<feature type="chain" id="PRO_5046031013" description="Right handed beta helix domain-containing protein" evidence="3">
    <location>
        <begin position="21"/>
        <end position="530"/>
    </location>
</feature>
<dbReference type="SUPFAM" id="SSF51126">
    <property type="entry name" value="Pectin lyase-like"/>
    <property type="match status" value="1"/>
</dbReference>
<evidence type="ECO:0000313" key="5">
    <source>
        <dbReference type="Proteomes" id="UP001150062"/>
    </source>
</evidence>
<reference evidence="4" key="1">
    <citation type="submission" date="2022-08" db="EMBL/GenBank/DDBJ databases">
        <title>Novel sulfate-reducing endosymbionts in the free-living metamonad Anaeramoeba.</title>
        <authorList>
            <person name="Jerlstrom-Hultqvist J."/>
            <person name="Cepicka I."/>
            <person name="Gallot-Lavallee L."/>
            <person name="Salas-Leiva D."/>
            <person name="Curtis B.A."/>
            <person name="Zahonova K."/>
            <person name="Pipaliya S."/>
            <person name="Dacks J."/>
            <person name="Roger A.J."/>
        </authorList>
    </citation>
    <scope>NUCLEOTIDE SEQUENCE</scope>
    <source>
        <strain evidence="4">Schooner1</strain>
    </source>
</reference>
<dbReference type="InterPro" id="IPR012334">
    <property type="entry name" value="Pectin_lyas_fold"/>
</dbReference>
<gene>
    <name evidence="4" type="ORF">M0813_23721</name>
</gene>
<dbReference type="Gene3D" id="2.160.20.10">
    <property type="entry name" value="Single-stranded right-handed beta-helix, Pectin lyase-like"/>
    <property type="match status" value="1"/>
</dbReference>
<evidence type="ECO:0008006" key="6">
    <source>
        <dbReference type="Google" id="ProtNLM"/>
    </source>
</evidence>
<evidence type="ECO:0000256" key="3">
    <source>
        <dbReference type="SAM" id="SignalP"/>
    </source>
</evidence>